<evidence type="ECO:0000256" key="3">
    <source>
        <dbReference type="ARBA" id="ARBA00022448"/>
    </source>
</evidence>
<dbReference type="Gene3D" id="1.10.3720.10">
    <property type="entry name" value="MetI-like"/>
    <property type="match status" value="1"/>
</dbReference>
<sequence length="275" mass="29495">MTAANQLVSELPLNPRARRRPLLPIIYWVVVAITLVPIAVMVVYSFNTAPNHRITYVWHGFTLNYYAHLADLSGLWQAFVLSIVIAIASGLISVIVGTPLALALERHRFWGKRLLTGILFVDIAAPSIVVGAAALSFFLSIGLHTGVTTILLVHVTFNIAYVVVTLRARLSGVGTALEQAAADLGASPVNAFFRITLPIMMPGIVASFMLALAMSIDDYVITSFVAGSATTFPLFVYGVKTGLPPQVLCMGTIIFAVGLLLALLNGALNRRRPVG</sequence>
<dbReference type="Pfam" id="PF00528">
    <property type="entry name" value="BPD_transp_1"/>
    <property type="match status" value="1"/>
</dbReference>
<dbReference type="PROSITE" id="PS50928">
    <property type="entry name" value="ABC_TM1"/>
    <property type="match status" value="1"/>
</dbReference>
<dbReference type="InterPro" id="IPR051789">
    <property type="entry name" value="Bact_Polyamine_Transport"/>
</dbReference>
<feature type="transmembrane region" description="Helical" evidence="8">
    <location>
        <begin position="75"/>
        <end position="102"/>
    </location>
</feature>
<evidence type="ECO:0000256" key="4">
    <source>
        <dbReference type="ARBA" id="ARBA00022475"/>
    </source>
</evidence>
<keyword evidence="5 8" id="KW-0812">Transmembrane</keyword>
<evidence type="ECO:0000313" key="11">
    <source>
        <dbReference type="Proteomes" id="UP001501079"/>
    </source>
</evidence>
<feature type="domain" description="ABC transmembrane type-1" evidence="9">
    <location>
        <begin position="79"/>
        <end position="265"/>
    </location>
</feature>
<proteinExistence type="inferred from homology"/>
<evidence type="ECO:0000256" key="7">
    <source>
        <dbReference type="ARBA" id="ARBA00023136"/>
    </source>
</evidence>
<evidence type="ECO:0000259" key="9">
    <source>
        <dbReference type="PROSITE" id="PS50928"/>
    </source>
</evidence>
<evidence type="ECO:0000256" key="6">
    <source>
        <dbReference type="ARBA" id="ARBA00022989"/>
    </source>
</evidence>
<reference evidence="11" key="1">
    <citation type="journal article" date="2019" name="Int. J. Syst. Evol. Microbiol.">
        <title>The Global Catalogue of Microorganisms (GCM) 10K type strain sequencing project: providing services to taxonomists for standard genome sequencing and annotation.</title>
        <authorList>
            <consortium name="The Broad Institute Genomics Platform"/>
            <consortium name="The Broad Institute Genome Sequencing Center for Infectious Disease"/>
            <person name="Wu L."/>
            <person name="Ma J."/>
        </authorList>
    </citation>
    <scope>NUCLEOTIDE SEQUENCE [LARGE SCALE GENOMIC DNA]</scope>
    <source>
        <strain evidence="11">JCM 17591</strain>
    </source>
</reference>
<accession>A0ABP8A6Q7</accession>
<dbReference type="PANTHER" id="PTHR43848">
    <property type="entry name" value="PUTRESCINE TRANSPORT SYSTEM PERMEASE PROTEIN POTI"/>
    <property type="match status" value="1"/>
</dbReference>
<dbReference type="InterPro" id="IPR035906">
    <property type="entry name" value="MetI-like_sf"/>
</dbReference>
<keyword evidence="4" id="KW-1003">Cell membrane</keyword>
<dbReference type="RefSeq" id="WP_344755972.1">
    <property type="nucleotide sequence ID" value="NZ_BAABBW010000005.1"/>
</dbReference>
<dbReference type="PANTHER" id="PTHR43848:SF2">
    <property type="entry name" value="PUTRESCINE TRANSPORT SYSTEM PERMEASE PROTEIN POTI"/>
    <property type="match status" value="1"/>
</dbReference>
<feature type="transmembrane region" description="Helical" evidence="8">
    <location>
        <begin position="191"/>
        <end position="213"/>
    </location>
</feature>
<feature type="transmembrane region" description="Helical" evidence="8">
    <location>
        <begin position="114"/>
        <end position="141"/>
    </location>
</feature>
<keyword evidence="6 8" id="KW-1133">Transmembrane helix</keyword>
<dbReference type="Proteomes" id="UP001501079">
    <property type="component" value="Unassembled WGS sequence"/>
</dbReference>
<evidence type="ECO:0000256" key="2">
    <source>
        <dbReference type="ARBA" id="ARBA00007069"/>
    </source>
</evidence>
<keyword evidence="7 8" id="KW-0472">Membrane</keyword>
<dbReference type="CDD" id="cd06261">
    <property type="entry name" value="TM_PBP2"/>
    <property type="match status" value="1"/>
</dbReference>
<comment type="subcellular location">
    <subcellularLocation>
        <location evidence="1 8">Cell membrane</location>
        <topology evidence="1 8">Multi-pass membrane protein</topology>
    </subcellularLocation>
</comment>
<name>A0ABP8A6Q7_9MICO</name>
<comment type="similarity">
    <text evidence="2">Belongs to the binding-protein-dependent transport system permease family. CysTW subfamily.</text>
</comment>
<comment type="caution">
    <text evidence="10">The sequence shown here is derived from an EMBL/GenBank/DDBJ whole genome shotgun (WGS) entry which is preliminary data.</text>
</comment>
<evidence type="ECO:0000313" key="10">
    <source>
        <dbReference type="EMBL" id="GAA4178986.1"/>
    </source>
</evidence>
<dbReference type="SUPFAM" id="SSF161098">
    <property type="entry name" value="MetI-like"/>
    <property type="match status" value="1"/>
</dbReference>
<dbReference type="InterPro" id="IPR000515">
    <property type="entry name" value="MetI-like"/>
</dbReference>
<dbReference type="EMBL" id="BAABBW010000005">
    <property type="protein sequence ID" value="GAA4178986.1"/>
    <property type="molecule type" value="Genomic_DNA"/>
</dbReference>
<keyword evidence="11" id="KW-1185">Reference proteome</keyword>
<protein>
    <submittedName>
        <fullName evidence="10">ABC transporter permease</fullName>
    </submittedName>
</protein>
<feature type="transmembrane region" description="Helical" evidence="8">
    <location>
        <begin position="147"/>
        <end position="170"/>
    </location>
</feature>
<evidence type="ECO:0000256" key="8">
    <source>
        <dbReference type="RuleBase" id="RU363032"/>
    </source>
</evidence>
<gene>
    <name evidence="10" type="ORF">GCM10022287_30520</name>
</gene>
<organism evidence="10 11">
    <name type="scientific">Gryllotalpicola koreensis</name>
    <dbReference type="NCBI Taxonomy" id="993086"/>
    <lineage>
        <taxon>Bacteria</taxon>
        <taxon>Bacillati</taxon>
        <taxon>Actinomycetota</taxon>
        <taxon>Actinomycetes</taxon>
        <taxon>Micrococcales</taxon>
        <taxon>Microbacteriaceae</taxon>
        <taxon>Gryllotalpicola</taxon>
    </lineage>
</organism>
<feature type="transmembrane region" description="Helical" evidence="8">
    <location>
        <begin position="246"/>
        <end position="268"/>
    </location>
</feature>
<evidence type="ECO:0000256" key="5">
    <source>
        <dbReference type="ARBA" id="ARBA00022692"/>
    </source>
</evidence>
<evidence type="ECO:0000256" key="1">
    <source>
        <dbReference type="ARBA" id="ARBA00004651"/>
    </source>
</evidence>
<keyword evidence="3 8" id="KW-0813">Transport</keyword>
<feature type="transmembrane region" description="Helical" evidence="8">
    <location>
        <begin position="25"/>
        <end position="46"/>
    </location>
</feature>